<dbReference type="RefSeq" id="WP_323258246.1">
    <property type="nucleotide sequence ID" value="NZ_JAYGIM010000007.1"/>
</dbReference>
<sequence length="186" mass="20043">MANYVYGEKPLTGNWYDTGWGAWTDDPTQVIPTGFYPDGSGAVAPTQVNSTLDASTVTNIKKTVDDAKANGNTALVNTLNSVLYYGNSFLDLLKKGGVLKDPISPISISNIDQAKVEEFVKSGQIQYVIQNKNPITPTTPVNSTYFGIDFSKPLTWVIVVLAGWGLYKVFNSSPPTVATVASKAKK</sequence>
<organism evidence="1 2">
    <name type="scientific">Arcicella lustrica</name>
    <dbReference type="NCBI Taxonomy" id="2984196"/>
    <lineage>
        <taxon>Bacteria</taxon>
        <taxon>Pseudomonadati</taxon>
        <taxon>Bacteroidota</taxon>
        <taxon>Cytophagia</taxon>
        <taxon>Cytophagales</taxon>
        <taxon>Flectobacillaceae</taxon>
        <taxon>Arcicella</taxon>
    </lineage>
</organism>
<comment type="caution">
    <text evidence="1">The sequence shown here is derived from an EMBL/GenBank/DDBJ whole genome shotgun (WGS) entry which is preliminary data.</text>
</comment>
<name>A0ABU5SHS5_9BACT</name>
<accession>A0ABU5SHS5</accession>
<evidence type="ECO:0000313" key="2">
    <source>
        <dbReference type="Proteomes" id="UP001302222"/>
    </source>
</evidence>
<keyword evidence="2" id="KW-1185">Reference proteome</keyword>
<reference evidence="1 2" key="1">
    <citation type="submission" date="2023-12" db="EMBL/GenBank/DDBJ databases">
        <title>Novel species of the genus Arcicella isolated from rivers.</title>
        <authorList>
            <person name="Lu H."/>
        </authorList>
    </citation>
    <scope>NUCLEOTIDE SEQUENCE [LARGE SCALE GENOMIC DNA]</scope>
    <source>
        <strain evidence="1 2">DC25W</strain>
    </source>
</reference>
<dbReference type="Proteomes" id="UP001302222">
    <property type="component" value="Unassembled WGS sequence"/>
</dbReference>
<proteinExistence type="predicted"/>
<evidence type="ECO:0000313" key="1">
    <source>
        <dbReference type="EMBL" id="MEA5426810.1"/>
    </source>
</evidence>
<dbReference type="EMBL" id="JAYGIM010000007">
    <property type="protein sequence ID" value="MEA5426810.1"/>
    <property type="molecule type" value="Genomic_DNA"/>
</dbReference>
<protein>
    <submittedName>
        <fullName evidence="1">Uncharacterized protein</fullName>
    </submittedName>
</protein>
<gene>
    <name evidence="1" type="ORF">VB798_09520</name>
</gene>